<dbReference type="PANTHER" id="PTHR11014">
    <property type="entry name" value="PEPTIDASE M20 FAMILY MEMBER"/>
    <property type="match status" value="1"/>
</dbReference>
<feature type="binding site" evidence="2">
    <location>
        <position position="183"/>
    </location>
    <ligand>
        <name>Mn(2+)</name>
        <dbReference type="ChEBI" id="CHEBI:29035"/>
        <label>2</label>
    </ligand>
</feature>
<evidence type="ECO:0000256" key="1">
    <source>
        <dbReference type="ARBA" id="ARBA00022801"/>
    </source>
</evidence>
<dbReference type="GO" id="GO:0050118">
    <property type="term" value="F:N-acetyldiaminopimelate deacetylase activity"/>
    <property type="evidence" value="ECO:0007669"/>
    <property type="project" value="UniProtKB-ARBA"/>
</dbReference>
<keyword evidence="2" id="KW-0479">Metal-binding</keyword>
<dbReference type="SUPFAM" id="SSF53187">
    <property type="entry name" value="Zn-dependent exopeptidases"/>
    <property type="match status" value="1"/>
</dbReference>
<dbReference type="InterPro" id="IPR002933">
    <property type="entry name" value="Peptidase_M20"/>
</dbReference>
<keyword evidence="1 4" id="KW-0378">Hydrolase</keyword>
<dbReference type="FunFam" id="3.30.70.360:FF:000001">
    <property type="entry name" value="N-acetyldiaminopimelate deacetylase"/>
    <property type="match status" value="1"/>
</dbReference>
<feature type="binding site" evidence="2">
    <location>
        <position position="120"/>
    </location>
    <ligand>
        <name>Mn(2+)</name>
        <dbReference type="ChEBI" id="CHEBI:29035"/>
        <label>2</label>
    </ligand>
</feature>
<feature type="domain" description="Peptidase M20 dimerisation" evidence="3">
    <location>
        <begin position="205"/>
        <end position="300"/>
    </location>
</feature>
<dbReference type="InterPro" id="IPR036264">
    <property type="entry name" value="Bact_exopeptidase_dim_dom"/>
</dbReference>
<dbReference type="EMBL" id="SUMC01000121">
    <property type="protein sequence ID" value="TJZ98966.1"/>
    <property type="molecule type" value="Genomic_DNA"/>
</dbReference>
<gene>
    <name evidence="4" type="ORF">FCI23_47505</name>
</gene>
<protein>
    <submittedName>
        <fullName evidence="4">Amidohydrolase</fullName>
    </submittedName>
</protein>
<dbReference type="InterPro" id="IPR011650">
    <property type="entry name" value="Peptidase_M20_dimer"/>
</dbReference>
<comment type="cofactor">
    <cofactor evidence="2">
        <name>Mn(2+)</name>
        <dbReference type="ChEBI" id="CHEBI:29035"/>
    </cofactor>
    <text evidence="2">The Mn(2+) ion enhances activity.</text>
</comment>
<dbReference type="InterPro" id="IPR017439">
    <property type="entry name" value="Amidohydrolase"/>
</dbReference>
<dbReference type="Gene3D" id="3.40.630.10">
    <property type="entry name" value="Zn peptidases"/>
    <property type="match status" value="1"/>
</dbReference>
<feature type="binding site" evidence="2">
    <location>
        <position position="122"/>
    </location>
    <ligand>
        <name>Mn(2+)</name>
        <dbReference type="ChEBI" id="CHEBI:29035"/>
        <label>2</label>
    </ligand>
</feature>
<dbReference type="SUPFAM" id="SSF55031">
    <property type="entry name" value="Bacterial exopeptidase dimerisation domain"/>
    <property type="match status" value="1"/>
</dbReference>
<organism evidence="4 5">
    <name type="scientific">Actinacidiphila oryziradicis</name>
    <dbReference type="NCBI Taxonomy" id="2571141"/>
    <lineage>
        <taxon>Bacteria</taxon>
        <taxon>Bacillati</taxon>
        <taxon>Actinomycetota</taxon>
        <taxon>Actinomycetes</taxon>
        <taxon>Kitasatosporales</taxon>
        <taxon>Streptomycetaceae</taxon>
        <taxon>Actinacidiphila</taxon>
    </lineage>
</organism>
<keyword evidence="2" id="KW-0464">Manganese</keyword>
<dbReference type="GO" id="GO:0019877">
    <property type="term" value="P:diaminopimelate biosynthetic process"/>
    <property type="evidence" value="ECO:0007669"/>
    <property type="project" value="UniProtKB-ARBA"/>
</dbReference>
<evidence type="ECO:0000259" key="3">
    <source>
        <dbReference type="Pfam" id="PF07687"/>
    </source>
</evidence>
<dbReference type="PANTHER" id="PTHR11014:SF63">
    <property type="entry name" value="METALLOPEPTIDASE, PUTATIVE (AFU_ORTHOLOGUE AFUA_6G09600)-RELATED"/>
    <property type="match status" value="1"/>
</dbReference>
<evidence type="ECO:0000313" key="5">
    <source>
        <dbReference type="Proteomes" id="UP000305778"/>
    </source>
</evidence>
<dbReference type="NCBIfam" id="TIGR01891">
    <property type="entry name" value="amidohydrolases"/>
    <property type="match status" value="1"/>
</dbReference>
<dbReference type="AlphaFoldDB" id="A0A4U0RU33"/>
<dbReference type="Pfam" id="PF07687">
    <property type="entry name" value="M20_dimer"/>
    <property type="match status" value="1"/>
</dbReference>
<proteinExistence type="predicted"/>
<dbReference type="PIRSF" id="PIRSF005962">
    <property type="entry name" value="Pept_M20D_amidohydro"/>
    <property type="match status" value="1"/>
</dbReference>
<dbReference type="Gene3D" id="3.30.70.360">
    <property type="match status" value="1"/>
</dbReference>
<name>A0A4U0RU33_9ACTN</name>
<evidence type="ECO:0000256" key="2">
    <source>
        <dbReference type="PIRSR" id="PIRSR005962-1"/>
    </source>
</evidence>
<dbReference type="Pfam" id="PF01546">
    <property type="entry name" value="Peptidase_M20"/>
    <property type="match status" value="1"/>
</dbReference>
<reference evidence="4 5" key="1">
    <citation type="submission" date="2019-04" db="EMBL/GenBank/DDBJ databases">
        <title>Streptomyces oryziradicis sp. nov., a novel actinomycete isolated from rhizosphere soil of rice (Oryza sativa L.).</title>
        <authorList>
            <person name="Li C."/>
        </authorList>
    </citation>
    <scope>NUCLEOTIDE SEQUENCE [LARGE SCALE GENOMIC DNA]</scope>
    <source>
        <strain evidence="4 5">NEAU-C40</strain>
    </source>
</reference>
<feature type="binding site" evidence="2">
    <location>
        <position position="156"/>
    </location>
    <ligand>
        <name>Mn(2+)</name>
        <dbReference type="ChEBI" id="CHEBI:29035"/>
        <label>2</label>
    </ligand>
</feature>
<evidence type="ECO:0000313" key="4">
    <source>
        <dbReference type="EMBL" id="TJZ98966.1"/>
    </source>
</evidence>
<dbReference type="OrthoDB" id="9777385at2"/>
<keyword evidence="5" id="KW-1185">Reference proteome</keyword>
<dbReference type="Proteomes" id="UP000305778">
    <property type="component" value="Unassembled WGS sequence"/>
</dbReference>
<dbReference type="GO" id="GO:0046872">
    <property type="term" value="F:metal ion binding"/>
    <property type="evidence" value="ECO:0007669"/>
    <property type="project" value="UniProtKB-KW"/>
</dbReference>
<comment type="caution">
    <text evidence="4">The sequence shown here is derived from an EMBL/GenBank/DDBJ whole genome shotgun (WGS) entry which is preliminary data.</text>
</comment>
<sequence>MKASTNTTGPADGVLAGLEGIRSELEDFYKDLHAHPELGHQEHRTAARVAECLTGWGYRVHEGIGGTGVVGVLANGDGPTVLLRADMDALPVREDTGLPYESTAAATDAAGRQVPVAHACGHDMHVTCLLGAARLMRASPQSWQGTLVALFQPAEEPGDGADRMLADGLADRIPRPDLACAQHVLPYPAGYVGTRSGSFLSAADNLKITVYGRGAHGSEPQAAIDPVVMASMIVVRLQTIISRELAATQPAVLTVGSVQAGTTGNVIPESAEIQLNVRTYDEGTRKEILTAVRRIVKAECDASRATRDPGYEEGSHFPPTINDEALTREVSAAFTAYFGERAHTSELQSASEDFSRIPDAFGIPYTYWGIGCIDPEAYRVAEQHGTVAQDIPVNHSARFAPVLQPTLDTGVQALVVASLTRLANPDDERP</sequence>
<accession>A0A4U0RU33</accession>